<dbReference type="AlphaFoldDB" id="A0AAW8LBU5"/>
<dbReference type="Proteomes" id="UP001230065">
    <property type="component" value="Unassembled WGS sequence"/>
</dbReference>
<comment type="caution">
    <text evidence="1">The sequence shown here is derived from an EMBL/GenBank/DDBJ whole genome shotgun (WGS) entry which is preliminary data.</text>
</comment>
<reference evidence="1" key="1">
    <citation type="submission" date="2022-06" db="EMBL/GenBank/DDBJ databases">
        <title>Draft Genome Sequences of Three Actinomyces oris Strains, Isolated from Healthy Human Feces.</title>
        <authorList>
            <person name="Ye Y."/>
            <person name="Liu C."/>
            <person name="Zhao J."/>
            <person name="Xu J."/>
            <person name="Huang H."/>
            <person name="Wang B."/>
            <person name="Wei J."/>
            <person name="Jing X."/>
        </authorList>
    </citation>
    <scope>NUCLEOTIDE SEQUENCE</scope>
    <source>
        <strain evidence="1">CNGBCC1803727</strain>
    </source>
</reference>
<evidence type="ECO:0008006" key="3">
    <source>
        <dbReference type="Google" id="ProtNLM"/>
    </source>
</evidence>
<protein>
    <recommendedName>
        <fullName evidence="3">YcaO domain-containing protein</fullName>
    </recommendedName>
</protein>
<evidence type="ECO:0000313" key="1">
    <source>
        <dbReference type="EMBL" id="MDR0178796.1"/>
    </source>
</evidence>
<dbReference type="RefSeq" id="WP_308680552.1">
    <property type="nucleotide sequence ID" value="NZ_CAUVMB010000018.1"/>
</dbReference>
<organism evidence="1 2">
    <name type="scientific">Actinomyces oris</name>
    <dbReference type="NCBI Taxonomy" id="544580"/>
    <lineage>
        <taxon>Bacteria</taxon>
        <taxon>Bacillati</taxon>
        <taxon>Actinomycetota</taxon>
        <taxon>Actinomycetes</taxon>
        <taxon>Actinomycetales</taxon>
        <taxon>Actinomycetaceae</taxon>
        <taxon>Actinomyces</taxon>
    </lineage>
</organism>
<gene>
    <name evidence="1" type="ORF">RF687_12665</name>
</gene>
<sequence>MIETAGQRYRLRRDTMFSESSQGIYFSNSTSGFEICGDHAYRAFRAVYPLLEGEYTEAELREALGEEAWERLQIFIGPLREHGYLRLVDPCEDIVLDGATEMRFDDQLNFLSHYTDEPRRAFSRFRSAPLVVVGDGECARALVRALTDNGAGDVRLVLPTSDAEPPVDAPPEVRVVRGDPRTDHDILQGAQVLILTPCAASSDLLLHGVDEEPGRLVLPVWAFGDELIVGPVNWGGTGSQGPRWADAVQSLTTHDTDSASSLFWSRAWAGMPTGRETTWVPAVERMIAVIAAFEVFKATTGAMEPETGESILVLDCHTGETRRHRVLPNRLLRTVSQNSERLAEMARAAAESLARPPEPAGRILPEDLDAYTDLVGERTFPISEFLDEDLEQLPLKVSAARLVDGPPKPVNVGGADLWNVAGARLDAVRRALALHLEHWAPVREGQAPPSASVVDSLDSRLRHDLKPTGPTVSAIDVATGDTLSVRAAATATLSPANSASAYVRSCGGTGVGHNVREAVEDALASAAVELALHAVTTDGAGVVLHEQDTDDKTAFLYSCARDMEIVPELIDLGVWLGRHVVVARADSPSGPLWEAAAEDTTDGAVAAALTGLIGAFQRGDGTSTWTSLSHPGLTGASIAVAEDGAPVGREPRILICDITSPELDAVGLVACKVLTEDAGEGTVQ</sequence>
<accession>A0AAW8LBU5</accession>
<name>A0AAW8LBU5_9ACTO</name>
<proteinExistence type="predicted"/>
<evidence type="ECO:0000313" key="2">
    <source>
        <dbReference type="Proteomes" id="UP001230065"/>
    </source>
</evidence>
<dbReference type="EMBL" id="JAMZMF010000023">
    <property type="protein sequence ID" value="MDR0178796.1"/>
    <property type="molecule type" value="Genomic_DNA"/>
</dbReference>